<keyword evidence="5 12" id="KW-0732">Signal</keyword>
<evidence type="ECO:0000256" key="10">
    <source>
        <dbReference type="SAM" id="MobiDB-lite"/>
    </source>
</evidence>
<comment type="subcellular location">
    <subcellularLocation>
        <location evidence="1">Endoplasmic reticulum membrane</location>
        <topology evidence="1">Single-pass membrane protein</topology>
    </subcellularLocation>
</comment>
<keyword evidence="6" id="KW-0256">Endoplasmic reticulum</keyword>
<dbReference type="GO" id="GO:0005789">
    <property type="term" value="C:endoplasmic reticulum membrane"/>
    <property type="evidence" value="ECO:0007669"/>
    <property type="project" value="UniProtKB-SubCell"/>
</dbReference>
<sequence length="261" mass="29305">MRRSLLSTLLFVSLYQVANAVTDHTRPFLAWSPQSVRHELRADSAIVSSKDVVSSMNELVDCSHKVVLFVDESELHASDLNTGRPGLKREMKNAKYSTQIAFVHGELDFEELATKQAEKCHATLINADSTESISSLKTPAFVYLHLPADSSEKQDGTLDSIISTIKQQAKKDYLVVYSSSKTKNPLTRRRLDVRQDPEQQPGEPQPSQQPSGVFHHYTFFSQGIYMALLIMFLVVPIILIGVSWNLSILAPVRFESKPKMQ</sequence>
<evidence type="ECO:0000256" key="5">
    <source>
        <dbReference type="ARBA" id="ARBA00022729"/>
    </source>
</evidence>
<evidence type="ECO:0000256" key="6">
    <source>
        <dbReference type="ARBA" id="ARBA00022824"/>
    </source>
</evidence>
<dbReference type="GO" id="GO:0006078">
    <property type="term" value="P:(1-&gt;6)-beta-D-glucan biosynthetic process"/>
    <property type="evidence" value="ECO:0007669"/>
    <property type="project" value="TreeGrafter"/>
</dbReference>
<evidence type="ECO:0000313" key="15">
    <source>
        <dbReference type="Proteomes" id="UP000807716"/>
    </source>
</evidence>
<keyword evidence="8 11" id="KW-0472">Membrane</keyword>
<evidence type="ECO:0000256" key="4">
    <source>
        <dbReference type="ARBA" id="ARBA00022692"/>
    </source>
</evidence>
<name>A0A9P6U5W8_9FUNG</name>
<dbReference type="InterPro" id="IPR037654">
    <property type="entry name" value="Big1"/>
</dbReference>
<keyword evidence="4 11" id="KW-0812">Transmembrane</keyword>
<reference evidence="14" key="1">
    <citation type="journal article" date="2020" name="Fungal Divers.">
        <title>Resolving the Mortierellaceae phylogeny through synthesis of multi-gene phylogenetics and phylogenomics.</title>
        <authorList>
            <person name="Vandepol N."/>
            <person name="Liber J."/>
            <person name="Desiro A."/>
            <person name="Na H."/>
            <person name="Kennedy M."/>
            <person name="Barry K."/>
            <person name="Grigoriev I.V."/>
            <person name="Miller A.N."/>
            <person name="O'Donnell K."/>
            <person name="Stajich J.E."/>
            <person name="Bonito G."/>
        </authorList>
    </citation>
    <scope>NUCLEOTIDE SEQUENCE</scope>
    <source>
        <strain evidence="14">BC1065</strain>
    </source>
</reference>
<evidence type="ECO:0000256" key="9">
    <source>
        <dbReference type="ARBA" id="ARBA00023316"/>
    </source>
</evidence>
<feature type="region of interest" description="Disordered" evidence="10">
    <location>
        <begin position="185"/>
        <end position="210"/>
    </location>
</feature>
<dbReference type="InterPro" id="IPR046756">
    <property type="entry name" value="VAS1/VOA1_TM"/>
</dbReference>
<protein>
    <recommendedName>
        <fullName evidence="3">Protein BIG1</fullName>
    </recommendedName>
</protein>
<dbReference type="AlphaFoldDB" id="A0A9P6U5W8"/>
<evidence type="ECO:0000259" key="13">
    <source>
        <dbReference type="Pfam" id="PF20520"/>
    </source>
</evidence>
<organism evidence="14 15">
    <name type="scientific">Actinomortierella ambigua</name>
    <dbReference type="NCBI Taxonomy" id="1343610"/>
    <lineage>
        <taxon>Eukaryota</taxon>
        <taxon>Fungi</taxon>
        <taxon>Fungi incertae sedis</taxon>
        <taxon>Mucoromycota</taxon>
        <taxon>Mortierellomycotina</taxon>
        <taxon>Mortierellomycetes</taxon>
        <taxon>Mortierellales</taxon>
        <taxon>Mortierellaceae</taxon>
        <taxon>Actinomortierella</taxon>
    </lineage>
</organism>
<feature type="signal peptide" evidence="12">
    <location>
        <begin position="1"/>
        <end position="20"/>
    </location>
</feature>
<comment type="caution">
    <text evidence="14">The sequence shown here is derived from an EMBL/GenBank/DDBJ whole genome shotgun (WGS) entry which is preliminary data.</text>
</comment>
<keyword evidence="15" id="KW-1185">Reference proteome</keyword>
<dbReference type="Proteomes" id="UP000807716">
    <property type="component" value="Unassembled WGS sequence"/>
</dbReference>
<dbReference type="PANTHER" id="PTHR28285">
    <property type="entry name" value="PROTEIN BIG1"/>
    <property type="match status" value="1"/>
</dbReference>
<dbReference type="OrthoDB" id="10029326at2759"/>
<evidence type="ECO:0000256" key="11">
    <source>
        <dbReference type="SAM" id="Phobius"/>
    </source>
</evidence>
<gene>
    <name evidence="14" type="ORF">DFQ27_003160</name>
</gene>
<evidence type="ECO:0000256" key="2">
    <source>
        <dbReference type="ARBA" id="ARBA00008203"/>
    </source>
</evidence>
<evidence type="ECO:0000256" key="7">
    <source>
        <dbReference type="ARBA" id="ARBA00022989"/>
    </source>
</evidence>
<evidence type="ECO:0000256" key="3">
    <source>
        <dbReference type="ARBA" id="ARBA00022089"/>
    </source>
</evidence>
<dbReference type="PANTHER" id="PTHR28285:SF1">
    <property type="entry name" value="PROTEIN BIG1"/>
    <property type="match status" value="1"/>
</dbReference>
<accession>A0A9P6U5W8</accession>
<feature type="domain" description="V-type proton ATPase subunit S1/VOA1 transmembrane" evidence="13">
    <location>
        <begin position="218"/>
        <end position="255"/>
    </location>
</feature>
<evidence type="ECO:0000313" key="14">
    <source>
        <dbReference type="EMBL" id="KAG0261059.1"/>
    </source>
</evidence>
<feature type="chain" id="PRO_5040179058" description="Protein BIG1" evidence="12">
    <location>
        <begin position="21"/>
        <end position="261"/>
    </location>
</feature>
<dbReference type="Pfam" id="PF20520">
    <property type="entry name" value="Ac45-VOA1_TM"/>
    <property type="match status" value="1"/>
</dbReference>
<comment type="similarity">
    <text evidence="2">Belongs to the BIG1 family.</text>
</comment>
<keyword evidence="9" id="KW-0961">Cell wall biogenesis/degradation</keyword>
<dbReference type="GO" id="GO:0071555">
    <property type="term" value="P:cell wall organization"/>
    <property type="evidence" value="ECO:0007669"/>
    <property type="project" value="UniProtKB-KW"/>
</dbReference>
<feature type="transmembrane region" description="Helical" evidence="11">
    <location>
        <begin position="224"/>
        <end position="252"/>
    </location>
</feature>
<dbReference type="EMBL" id="JAAAJB010000228">
    <property type="protein sequence ID" value="KAG0261059.1"/>
    <property type="molecule type" value="Genomic_DNA"/>
</dbReference>
<keyword evidence="7 11" id="KW-1133">Transmembrane helix</keyword>
<dbReference type="GO" id="GO:0009272">
    <property type="term" value="P:fungal-type cell wall biogenesis"/>
    <property type="evidence" value="ECO:0007669"/>
    <property type="project" value="TreeGrafter"/>
</dbReference>
<feature type="compositionally biased region" description="Low complexity" evidence="10">
    <location>
        <begin position="198"/>
        <end position="210"/>
    </location>
</feature>
<evidence type="ECO:0000256" key="8">
    <source>
        <dbReference type="ARBA" id="ARBA00023136"/>
    </source>
</evidence>
<evidence type="ECO:0000256" key="1">
    <source>
        <dbReference type="ARBA" id="ARBA00004389"/>
    </source>
</evidence>
<proteinExistence type="inferred from homology"/>
<evidence type="ECO:0000256" key="12">
    <source>
        <dbReference type="SAM" id="SignalP"/>
    </source>
</evidence>